<keyword evidence="1" id="KW-1133">Transmembrane helix</keyword>
<keyword evidence="1" id="KW-0812">Transmembrane</keyword>
<gene>
    <name evidence="3" type="primary">LOC106489573</name>
</gene>
<dbReference type="GeneID" id="106489573"/>
<proteinExistence type="predicted"/>
<dbReference type="Gene3D" id="3.10.100.10">
    <property type="entry name" value="Mannose-Binding Protein A, subunit A"/>
    <property type="match status" value="1"/>
</dbReference>
<feature type="transmembrane region" description="Helical" evidence="1">
    <location>
        <begin position="60"/>
        <end position="78"/>
    </location>
</feature>
<dbReference type="InterPro" id="IPR016186">
    <property type="entry name" value="C-type_lectin-like/link_sf"/>
</dbReference>
<reference evidence="3" key="2">
    <citation type="submission" date="2025-08" db="UniProtKB">
        <authorList>
            <consortium name="RefSeq"/>
        </authorList>
    </citation>
    <scope>IDENTIFICATION</scope>
    <source>
        <tissue evidence="3">Blood</tissue>
    </source>
</reference>
<dbReference type="InterPro" id="IPR016187">
    <property type="entry name" value="CTDL_fold"/>
</dbReference>
<organism evidence="2 3">
    <name type="scientific">Apteryx mantelli</name>
    <name type="common">North Island brown kiwi</name>
    <dbReference type="NCBI Taxonomy" id="2696672"/>
    <lineage>
        <taxon>Eukaryota</taxon>
        <taxon>Metazoa</taxon>
        <taxon>Chordata</taxon>
        <taxon>Craniata</taxon>
        <taxon>Vertebrata</taxon>
        <taxon>Euteleostomi</taxon>
        <taxon>Archelosauria</taxon>
        <taxon>Archosauria</taxon>
        <taxon>Dinosauria</taxon>
        <taxon>Saurischia</taxon>
        <taxon>Theropoda</taxon>
        <taxon>Coelurosauria</taxon>
        <taxon>Aves</taxon>
        <taxon>Palaeognathae</taxon>
        <taxon>Apterygiformes</taxon>
        <taxon>Apterygidae</taxon>
        <taxon>Apteryx</taxon>
    </lineage>
</organism>
<reference evidence="2" key="1">
    <citation type="submission" date="2025-05" db="UniProtKB">
        <authorList>
            <consortium name="RefSeq"/>
        </authorList>
    </citation>
    <scope>NUCLEOTIDE SEQUENCE [LARGE SCALE GENOMIC DNA]</scope>
</reference>
<protein>
    <submittedName>
        <fullName evidence="3">Early activation antigen CD69-like</fullName>
    </submittedName>
</protein>
<dbReference type="Proteomes" id="UP001652627">
    <property type="component" value="Chromosome 1"/>
</dbReference>
<evidence type="ECO:0000256" key="1">
    <source>
        <dbReference type="SAM" id="Phobius"/>
    </source>
</evidence>
<dbReference type="SUPFAM" id="SSF56436">
    <property type="entry name" value="C-type lectin-like"/>
    <property type="match status" value="1"/>
</dbReference>
<keyword evidence="2" id="KW-1185">Reference proteome</keyword>
<evidence type="ECO:0000313" key="3">
    <source>
        <dbReference type="RefSeq" id="XP_067160273.1"/>
    </source>
</evidence>
<sequence length="149" mass="16930">MKPEDEQEAETTQTAGKVEPVNAVLIQRHPNALQTLGQQLLRSLREPRTPEPRRRCCKNWICLLAGLLFLAGLVLFILHEGNILSGHPHAKVHYEELPSEQCPSEWIGYRKKCYFISEEEKNWTSSQTFCAKNGSLLAVSENQKEMLSA</sequence>
<name>A0ABM4F5P2_9AVES</name>
<dbReference type="InterPro" id="IPR050828">
    <property type="entry name" value="C-type_lectin/matrix_domain"/>
</dbReference>
<dbReference type="PANTHER" id="PTHR45710">
    <property type="entry name" value="C-TYPE LECTIN DOMAIN-CONTAINING PROTEIN 180"/>
    <property type="match status" value="1"/>
</dbReference>
<keyword evidence="1" id="KW-0472">Membrane</keyword>
<accession>A0ABM4F5P2</accession>
<dbReference type="PANTHER" id="PTHR45710:SF35">
    <property type="entry name" value="C-TYPE LECTIN DOMAIN FAMILY 2 MEMBER D"/>
    <property type="match status" value="1"/>
</dbReference>
<evidence type="ECO:0000313" key="2">
    <source>
        <dbReference type="Proteomes" id="UP001652627"/>
    </source>
</evidence>
<dbReference type="RefSeq" id="XP_067160273.1">
    <property type="nucleotide sequence ID" value="XM_067304172.1"/>
</dbReference>